<dbReference type="GO" id="GO:0002281">
    <property type="term" value="P:macrophage activation involved in immune response"/>
    <property type="evidence" value="ECO:0007669"/>
    <property type="project" value="TreeGrafter"/>
</dbReference>
<accession>A0A250YIR7</accession>
<keyword evidence="6 17" id="KW-0964">Secreted</keyword>
<dbReference type="GeneID" id="109692098"/>
<evidence type="ECO:0000256" key="16">
    <source>
        <dbReference type="PIRSR" id="PIRSR002417-50"/>
    </source>
</evidence>
<feature type="disulfide bond" evidence="16">
    <location>
        <begin position="159"/>
        <end position="198"/>
    </location>
</feature>
<dbReference type="SMART" id="SM00329">
    <property type="entry name" value="BPI2"/>
    <property type="match status" value="1"/>
</dbReference>
<evidence type="ECO:0000256" key="6">
    <source>
        <dbReference type="ARBA" id="ARBA00022525"/>
    </source>
</evidence>
<dbReference type="GO" id="GO:0031663">
    <property type="term" value="P:lipopolysaccharide-mediated signaling pathway"/>
    <property type="evidence" value="ECO:0007669"/>
    <property type="project" value="TreeGrafter"/>
</dbReference>
<comment type="subcellular location">
    <subcellularLocation>
        <location evidence="1 17">Secreted</location>
    </subcellularLocation>
</comment>
<keyword evidence="8 17" id="KW-0399">Innate immunity</keyword>
<dbReference type="PROSITE" id="PS00400">
    <property type="entry name" value="LBP_BPI_CETP"/>
    <property type="match status" value="1"/>
</dbReference>
<evidence type="ECO:0000256" key="8">
    <source>
        <dbReference type="ARBA" id="ARBA00022588"/>
    </source>
</evidence>
<dbReference type="SUPFAM" id="SSF55394">
    <property type="entry name" value="Bactericidal permeability-increasing protein, BPI"/>
    <property type="match status" value="2"/>
</dbReference>
<dbReference type="CDD" id="cd00025">
    <property type="entry name" value="BPI1"/>
    <property type="match status" value="1"/>
</dbReference>
<evidence type="ECO:0000256" key="9">
    <source>
        <dbReference type="ARBA" id="ARBA00022729"/>
    </source>
</evidence>
<evidence type="ECO:0000256" key="12">
    <source>
        <dbReference type="ARBA" id="ARBA00023055"/>
    </source>
</evidence>
<feature type="chain" id="PRO_5012151417" description="Lipopolysaccharide-binding protein" evidence="18">
    <location>
        <begin position="26"/>
        <end position="481"/>
    </location>
</feature>
<dbReference type="GO" id="GO:0006953">
    <property type="term" value="P:acute-phase response"/>
    <property type="evidence" value="ECO:0007669"/>
    <property type="project" value="TreeGrafter"/>
</dbReference>
<comment type="function">
    <text evidence="15 17">Plays a role in the innate immune response. Binds to the lipid A moiety of bacterial lipopolysaccharides (LPS), a glycolipid present in the outer membrane of all Gram-negative bacteria. Acts as an affinity enhancer for CD14, facilitating its association with LPS. Promotes the release of cytokines in response to bacterial lipopolysaccharide.</text>
</comment>
<dbReference type="GO" id="GO:0005615">
    <property type="term" value="C:extracellular space"/>
    <property type="evidence" value="ECO:0007669"/>
    <property type="project" value="UniProtKB-UniRule"/>
</dbReference>
<dbReference type="InterPro" id="IPR001124">
    <property type="entry name" value="Lipid-bd_serum_glycop_C"/>
</dbReference>
<dbReference type="FunFam" id="3.15.20.10:FF:000001">
    <property type="entry name" value="Phospholipid transfer protein"/>
    <property type="match status" value="1"/>
</dbReference>
<protein>
    <recommendedName>
        <fullName evidence="4 17">Lipopolysaccharide-binding protein</fullName>
        <shortName evidence="17">LBP</shortName>
    </recommendedName>
</protein>
<organism evidence="21">
    <name type="scientific">Castor canadensis</name>
    <name type="common">American beaver</name>
    <dbReference type="NCBI Taxonomy" id="51338"/>
    <lineage>
        <taxon>Eukaryota</taxon>
        <taxon>Metazoa</taxon>
        <taxon>Chordata</taxon>
        <taxon>Craniata</taxon>
        <taxon>Vertebrata</taxon>
        <taxon>Euteleostomi</taxon>
        <taxon>Mammalia</taxon>
        <taxon>Eutheria</taxon>
        <taxon>Euarchontoglires</taxon>
        <taxon>Glires</taxon>
        <taxon>Rodentia</taxon>
        <taxon>Castorimorpha</taxon>
        <taxon>Castoridae</taxon>
        <taxon>Castor</taxon>
    </lineage>
</organism>
<dbReference type="SMART" id="SM00328">
    <property type="entry name" value="BPI1"/>
    <property type="match status" value="1"/>
</dbReference>
<name>A0A250YIR7_CASCN</name>
<dbReference type="CDD" id="cd00026">
    <property type="entry name" value="BPI2"/>
    <property type="match status" value="1"/>
</dbReference>
<keyword evidence="9 17" id="KW-0732">Signal</keyword>
<keyword evidence="5" id="KW-0813">Transport</keyword>
<comment type="subunit">
    <text evidence="3 17">When bound to LPS, interacts (via C-terminus) with soluble and membrane-bound CD14.</text>
</comment>
<comment type="similarity">
    <text evidence="2">Belongs to the BPI/LBP/Plunc superfamily. BPI/LBP family.</text>
</comment>
<evidence type="ECO:0000256" key="13">
    <source>
        <dbReference type="ARBA" id="ARBA00023157"/>
    </source>
</evidence>
<feature type="domain" description="Lipid-binding serum glycoprotein N-terminal" evidence="19">
    <location>
        <begin position="33"/>
        <end position="256"/>
    </location>
</feature>
<dbReference type="RefSeq" id="XP_020028087.2">
    <property type="nucleotide sequence ID" value="XM_020172498.2"/>
</dbReference>
<keyword evidence="10 17" id="KW-0391">Immunity</keyword>
<dbReference type="InterPro" id="IPR030675">
    <property type="entry name" value="BPI/LBP"/>
</dbReference>
<keyword evidence="11 17" id="KW-0044">Antibiotic</keyword>
<feature type="signal peptide" evidence="18">
    <location>
        <begin position="1"/>
        <end position="25"/>
    </location>
</feature>
<evidence type="ECO:0000256" key="14">
    <source>
        <dbReference type="ARBA" id="ARBA00023180"/>
    </source>
</evidence>
<dbReference type="EMBL" id="GFFW01001256">
    <property type="protein sequence ID" value="JAV43532.1"/>
    <property type="molecule type" value="Transcribed_RNA"/>
</dbReference>
<dbReference type="PANTHER" id="PTHR10504">
    <property type="entry name" value="BACTERICIDAL PERMEABILITY-INCREASING BPI PROTEIN-RELATED"/>
    <property type="match status" value="1"/>
</dbReference>
<keyword evidence="14 17" id="KW-0325">Glycoprotein</keyword>
<evidence type="ECO:0000256" key="10">
    <source>
        <dbReference type="ARBA" id="ARBA00022859"/>
    </source>
</evidence>
<evidence type="ECO:0000259" key="19">
    <source>
        <dbReference type="SMART" id="SM00328"/>
    </source>
</evidence>
<evidence type="ECO:0000256" key="5">
    <source>
        <dbReference type="ARBA" id="ARBA00022448"/>
    </source>
</evidence>
<evidence type="ECO:0000256" key="11">
    <source>
        <dbReference type="ARBA" id="ARBA00023022"/>
    </source>
</evidence>
<dbReference type="InterPro" id="IPR017954">
    <property type="entry name" value="Lipid-bd_serum_glycop_CS"/>
</dbReference>
<keyword evidence="12" id="KW-0445">Lipid transport</keyword>
<evidence type="ECO:0000256" key="4">
    <source>
        <dbReference type="ARBA" id="ARBA00015119"/>
    </source>
</evidence>
<dbReference type="GO" id="GO:0050830">
    <property type="term" value="P:defense response to Gram-positive bacterium"/>
    <property type="evidence" value="ECO:0007669"/>
    <property type="project" value="TreeGrafter"/>
</dbReference>
<evidence type="ECO:0000256" key="1">
    <source>
        <dbReference type="ARBA" id="ARBA00004613"/>
    </source>
</evidence>
<keyword evidence="7 17" id="KW-0929">Antimicrobial</keyword>
<evidence type="ECO:0000256" key="3">
    <source>
        <dbReference type="ARBA" id="ARBA00011317"/>
    </source>
</evidence>
<dbReference type="GO" id="GO:0043032">
    <property type="term" value="P:positive regulation of macrophage activation"/>
    <property type="evidence" value="ECO:0007669"/>
    <property type="project" value="TreeGrafter"/>
</dbReference>
<reference evidence="21" key="1">
    <citation type="journal article" date="2017" name="G3 (Bethesda)">
        <title>De Novo Genome and Transcriptome Assembly of the Canadian Beaver (Castor canadensis).</title>
        <authorList>
            <person name="Lok S."/>
            <person name="Paton T.A."/>
            <person name="Wang Z."/>
            <person name="Kaur G."/>
            <person name="Walker S."/>
            <person name="Yuen R.K."/>
            <person name="Sung W.W."/>
            <person name="Whitney J."/>
            <person name="Buchanan J.A."/>
            <person name="Trost B."/>
            <person name="Singh N."/>
            <person name="Apresto B."/>
            <person name="Chen N."/>
            <person name="Coole M."/>
            <person name="Dawson T.J."/>
            <person name="Ho K.Y."/>
            <person name="Hu Z."/>
            <person name="Pullenayegum S."/>
            <person name="Samler K."/>
            <person name="Shipstone A."/>
            <person name="Tsoi F."/>
            <person name="Wang T."/>
            <person name="Pereira S.L."/>
            <person name="Rostami P."/>
            <person name="Ryan C.A."/>
            <person name="Tong A.H."/>
            <person name="Ng K."/>
            <person name="Sundaravadanam Y."/>
            <person name="Simpson J.T."/>
            <person name="Lim B.K."/>
            <person name="Engstrom M.D."/>
            <person name="Dutton C.J."/>
            <person name="Kerr K.C."/>
            <person name="Franke M."/>
            <person name="Rapley W."/>
            <person name="Wintle R.F."/>
            <person name="Scherer S.W."/>
        </authorList>
    </citation>
    <scope>NUCLEOTIDE SEQUENCE</scope>
    <source>
        <strain evidence="21">Ward</strain>
        <tissue evidence="21">Leukocyte</tissue>
    </source>
</reference>
<dbReference type="Gene3D" id="3.15.10.10">
    <property type="entry name" value="Bactericidal permeability-increasing protein, domain 1"/>
    <property type="match status" value="1"/>
</dbReference>
<dbReference type="GO" id="GO:0006869">
    <property type="term" value="P:lipid transport"/>
    <property type="evidence" value="ECO:0007669"/>
    <property type="project" value="UniProtKB-KW"/>
</dbReference>
<evidence type="ECO:0000256" key="18">
    <source>
        <dbReference type="SAM" id="SignalP"/>
    </source>
</evidence>
<evidence type="ECO:0000256" key="17">
    <source>
        <dbReference type="RuleBase" id="RU369039"/>
    </source>
</evidence>
<dbReference type="Pfam" id="PF01273">
    <property type="entry name" value="LBP_BPI_CETP"/>
    <property type="match status" value="1"/>
</dbReference>
<dbReference type="GO" id="GO:0045087">
    <property type="term" value="P:innate immune response"/>
    <property type="evidence" value="ECO:0007669"/>
    <property type="project" value="UniProtKB-UniRule"/>
</dbReference>
<dbReference type="PANTHER" id="PTHR10504:SF66">
    <property type="entry name" value="LIPOPOLYSACCHARIDE-BINDING PROTEIN"/>
    <property type="match status" value="1"/>
</dbReference>
<proteinExistence type="inferred from homology"/>
<evidence type="ECO:0000313" key="21">
    <source>
        <dbReference type="EMBL" id="JAV43532.1"/>
    </source>
</evidence>
<dbReference type="AlphaFoldDB" id="A0A250YIR7"/>
<dbReference type="GO" id="GO:0050829">
    <property type="term" value="P:defense response to Gram-negative bacterium"/>
    <property type="evidence" value="ECO:0007669"/>
    <property type="project" value="UniProtKB-UniRule"/>
</dbReference>
<keyword evidence="13 16" id="KW-1015">Disulfide bond</keyword>
<evidence type="ECO:0000259" key="20">
    <source>
        <dbReference type="SMART" id="SM00329"/>
    </source>
</evidence>
<dbReference type="PIRSF" id="PIRSF002417">
    <property type="entry name" value="Lipid_binding_protein"/>
    <property type="match status" value="1"/>
</dbReference>
<dbReference type="Pfam" id="PF02886">
    <property type="entry name" value="LBP_BPI_CETP_C"/>
    <property type="match status" value="1"/>
</dbReference>
<dbReference type="InterPro" id="IPR017943">
    <property type="entry name" value="Bactericidal_perm-incr_a/b_dom"/>
</dbReference>
<dbReference type="Gene3D" id="3.15.20.10">
    <property type="entry name" value="Bactericidal permeability-increasing protein, domain 2"/>
    <property type="match status" value="1"/>
</dbReference>
<sequence>MGILTSTLPPILLGFLLMSTLGALGANPGLVARITNKGLEYAAKEGLLALQRELYKITLPDLTGDFKIKHVGRGHYDFNSLEIHSCELLSSALKPLPSQGLSFTIADSFIQVQGRWKVRKSFLKLQGSFDLRVKGITISVDLLLGNEPSGRPTATASSCSSHIRDVEVDISGHVGWLLNLFHNQIESKFRRELESKTCEMIQDSVTSDLQPYLQTLPVTAKIDNVLDIDYSLVEAPRVTAQMLEVMFKGEIFNPNHRSPEDFLAPAMSLPEDHEQMVYFAISGYVFNMASLVYHQEGQLNFSITDDMVPADSNIRLTTKSFRAFAPRIARLYPNMNLELQGAVVSAPLLNFSPGNLSLVLQMETEGFVLLPNSAREPVFRLGVSTNVSITLTFNTSKITGFLNPRKVQVELKESKVGQFNVELLEALLNYYIVNTLYPEVNDKLAKGFPLPLLKHIQLYDLVLQIHKDFLFLGANVQYMRV</sequence>
<dbReference type="GO" id="GO:0001530">
    <property type="term" value="F:lipopolysaccharide binding"/>
    <property type="evidence" value="ECO:0007669"/>
    <property type="project" value="UniProtKB-UniRule"/>
</dbReference>
<dbReference type="InterPro" id="IPR017942">
    <property type="entry name" value="Lipid-bd_serum_glycop_N"/>
</dbReference>
<evidence type="ECO:0000256" key="2">
    <source>
        <dbReference type="ARBA" id="ARBA00007292"/>
    </source>
</evidence>
<evidence type="ECO:0000256" key="15">
    <source>
        <dbReference type="ARBA" id="ARBA00045486"/>
    </source>
</evidence>
<feature type="domain" description="Lipid-binding serum glycoprotein C-terminal" evidence="20">
    <location>
        <begin position="271"/>
        <end position="474"/>
    </location>
</feature>
<dbReference type="InterPro" id="IPR032942">
    <property type="entry name" value="BPI/LBP/Plunc"/>
</dbReference>
<dbReference type="FunFam" id="3.15.10.10:FF:000001">
    <property type="entry name" value="phospholipid transfer protein-like"/>
    <property type="match status" value="1"/>
</dbReference>
<evidence type="ECO:0000256" key="7">
    <source>
        <dbReference type="ARBA" id="ARBA00022529"/>
    </source>
</evidence>
<gene>
    <name evidence="21" type="primary">LBP</name>
</gene>